<keyword evidence="2" id="KW-1185">Reference proteome</keyword>
<reference evidence="1" key="1">
    <citation type="submission" date="2020-08" db="EMBL/GenBank/DDBJ databases">
        <title>Genome public.</title>
        <authorList>
            <person name="Liu C."/>
            <person name="Sun Q."/>
        </authorList>
    </citation>
    <scope>NUCLEOTIDE SEQUENCE</scope>
    <source>
        <strain evidence="1">BX1005</strain>
    </source>
</reference>
<sequence>MKAWQHLRTILHHKNLVRKGCFKVGLYKQGIMHDWSKYTPTEFLVGCRYYQGTASPNNAERADKGYSSAWLHHKGRNKHHLEYWIDYAADTGYMTGMRMPTKYVVEMFIDRISASKNYQHENYTDRSPLEYYEKGKGHYIMHEETRALLEQLLQMLADEGEEKVFDYIRTDILKNKRKKD</sequence>
<evidence type="ECO:0000313" key="1">
    <source>
        <dbReference type="EMBL" id="MBC5713304.1"/>
    </source>
</evidence>
<dbReference type="EMBL" id="JACOPH010000002">
    <property type="protein sequence ID" value="MBC5713304.1"/>
    <property type="molecule type" value="Genomic_DNA"/>
</dbReference>
<dbReference type="RefSeq" id="WP_178050424.1">
    <property type="nucleotide sequence ID" value="NZ_JACOPH010000002.1"/>
</dbReference>
<dbReference type="Pfam" id="PF18907">
    <property type="entry name" value="DUF5662"/>
    <property type="match status" value="1"/>
</dbReference>
<name>A0A923RUJ8_9FIRM</name>
<dbReference type="AlphaFoldDB" id="A0A923RUJ8"/>
<organism evidence="1 2">
    <name type="scientific">Roseburia zhanii</name>
    <dbReference type="NCBI Taxonomy" id="2763064"/>
    <lineage>
        <taxon>Bacteria</taxon>
        <taxon>Bacillati</taxon>
        <taxon>Bacillota</taxon>
        <taxon>Clostridia</taxon>
        <taxon>Lachnospirales</taxon>
        <taxon>Lachnospiraceae</taxon>
        <taxon>Roseburia</taxon>
    </lineage>
</organism>
<proteinExistence type="predicted"/>
<dbReference type="Proteomes" id="UP000606720">
    <property type="component" value="Unassembled WGS sequence"/>
</dbReference>
<protein>
    <submittedName>
        <fullName evidence="1">Catalase</fullName>
    </submittedName>
</protein>
<comment type="caution">
    <text evidence="1">The sequence shown here is derived from an EMBL/GenBank/DDBJ whole genome shotgun (WGS) entry which is preliminary data.</text>
</comment>
<gene>
    <name evidence="1" type="ORF">H8S17_03605</name>
</gene>
<dbReference type="InterPro" id="IPR043721">
    <property type="entry name" value="DUF5662"/>
</dbReference>
<evidence type="ECO:0000313" key="2">
    <source>
        <dbReference type="Proteomes" id="UP000606720"/>
    </source>
</evidence>
<accession>A0A923RUJ8</accession>